<feature type="transmembrane region" description="Helical" evidence="9">
    <location>
        <begin position="443"/>
        <end position="463"/>
    </location>
</feature>
<evidence type="ECO:0000313" key="12">
    <source>
        <dbReference type="Proteomes" id="UP000247409"/>
    </source>
</evidence>
<dbReference type="GO" id="GO:0015095">
    <property type="term" value="F:magnesium ion transmembrane transporter activity"/>
    <property type="evidence" value="ECO:0007669"/>
    <property type="project" value="TreeGrafter"/>
</dbReference>
<reference evidence="11 12" key="1">
    <citation type="journal article" date="2018" name="Mol. Biol. Evol.">
        <title>Analysis of the draft genome of the red seaweed Gracilariopsis chorda provides insights into genome size evolution in Rhodophyta.</title>
        <authorList>
            <person name="Lee J."/>
            <person name="Yang E.C."/>
            <person name="Graf L."/>
            <person name="Yang J.H."/>
            <person name="Qiu H."/>
            <person name="Zel Zion U."/>
            <person name="Chan C.X."/>
            <person name="Stephens T.G."/>
            <person name="Weber A.P.M."/>
            <person name="Boo G.H."/>
            <person name="Boo S.M."/>
            <person name="Kim K.M."/>
            <person name="Shin Y."/>
            <person name="Jung M."/>
            <person name="Lee S.J."/>
            <person name="Yim H.S."/>
            <person name="Lee J.H."/>
            <person name="Bhattacharya D."/>
            <person name="Yoon H.S."/>
        </authorList>
    </citation>
    <scope>NUCLEOTIDE SEQUENCE [LARGE SCALE GENOMIC DNA]</scope>
    <source>
        <strain evidence="11 12">SKKU-2015</strain>
        <tissue evidence="11">Whole body</tissue>
    </source>
</reference>
<feature type="region of interest" description="Disordered" evidence="10">
    <location>
        <begin position="143"/>
        <end position="177"/>
    </location>
</feature>
<evidence type="ECO:0000256" key="7">
    <source>
        <dbReference type="ARBA" id="ARBA00023065"/>
    </source>
</evidence>
<keyword evidence="6 9" id="KW-1133">Transmembrane helix</keyword>
<gene>
    <name evidence="11" type="ORF">BWQ96_03693</name>
</gene>
<organism evidence="11 12">
    <name type="scientific">Gracilariopsis chorda</name>
    <dbReference type="NCBI Taxonomy" id="448386"/>
    <lineage>
        <taxon>Eukaryota</taxon>
        <taxon>Rhodophyta</taxon>
        <taxon>Florideophyceae</taxon>
        <taxon>Rhodymeniophycidae</taxon>
        <taxon>Gracilariales</taxon>
        <taxon>Gracilariaceae</taxon>
        <taxon>Gracilariopsis</taxon>
    </lineage>
</organism>
<keyword evidence="4 9" id="KW-0460">Magnesium</keyword>
<feature type="compositionally biased region" description="Polar residues" evidence="10">
    <location>
        <begin position="1"/>
        <end position="13"/>
    </location>
</feature>
<dbReference type="OrthoDB" id="4273at2759"/>
<evidence type="ECO:0000313" key="11">
    <source>
        <dbReference type="EMBL" id="PXF46565.1"/>
    </source>
</evidence>
<comment type="caution">
    <text evidence="11">The sequence shown here is derived from an EMBL/GenBank/DDBJ whole genome shotgun (WGS) entry which is preliminary data.</text>
</comment>
<feature type="transmembrane region" description="Helical" evidence="9">
    <location>
        <begin position="400"/>
        <end position="423"/>
    </location>
</feature>
<evidence type="ECO:0000256" key="1">
    <source>
        <dbReference type="ARBA" id="ARBA00004141"/>
    </source>
</evidence>
<evidence type="ECO:0000256" key="3">
    <source>
        <dbReference type="ARBA" id="ARBA00022692"/>
    </source>
</evidence>
<evidence type="ECO:0000256" key="4">
    <source>
        <dbReference type="ARBA" id="ARBA00022842"/>
    </source>
</evidence>
<keyword evidence="9" id="KW-0496">Mitochondrion</keyword>
<dbReference type="CDD" id="cd12823">
    <property type="entry name" value="Mrs2_Mfm1p-like"/>
    <property type="match status" value="1"/>
</dbReference>
<dbReference type="Gene3D" id="1.20.58.340">
    <property type="entry name" value="Magnesium transport protein CorA, transmembrane region"/>
    <property type="match status" value="1"/>
</dbReference>
<comment type="similarity">
    <text evidence="9">Belongs to the CorA metal ion transporter (MIT) (TC 1.A.35) family.</text>
</comment>
<dbReference type="Pfam" id="PF22099">
    <property type="entry name" value="MRS2-like"/>
    <property type="match status" value="1"/>
</dbReference>
<dbReference type="PANTHER" id="PTHR13890:SF0">
    <property type="entry name" value="MAGNESIUM TRANSPORTER MRS2 HOMOLOG, MITOCHONDRIAL"/>
    <property type="match status" value="1"/>
</dbReference>
<dbReference type="Gene3D" id="2.40.128.330">
    <property type="match status" value="1"/>
</dbReference>
<evidence type="ECO:0000256" key="9">
    <source>
        <dbReference type="RuleBase" id="RU366042"/>
    </source>
</evidence>
<evidence type="ECO:0000256" key="10">
    <source>
        <dbReference type="SAM" id="MobiDB-lite"/>
    </source>
</evidence>
<evidence type="ECO:0000256" key="6">
    <source>
        <dbReference type="ARBA" id="ARBA00022989"/>
    </source>
</evidence>
<keyword evidence="8 9" id="KW-0472">Membrane</keyword>
<keyword evidence="3 9" id="KW-0812">Transmembrane</keyword>
<feature type="compositionally biased region" description="Pro residues" evidence="10">
    <location>
        <begin position="39"/>
        <end position="61"/>
    </location>
</feature>
<dbReference type="PANTHER" id="PTHR13890">
    <property type="entry name" value="RNA SPLICING PROTEIN MRS2, MITOCHONDRIAL"/>
    <property type="match status" value="1"/>
</dbReference>
<evidence type="ECO:0000256" key="2">
    <source>
        <dbReference type="ARBA" id="ARBA00022448"/>
    </source>
</evidence>
<dbReference type="AlphaFoldDB" id="A0A2V3IWX3"/>
<dbReference type="EMBL" id="NBIV01000036">
    <property type="protein sequence ID" value="PXF46565.1"/>
    <property type="molecule type" value="Genomic_DNA"/>
</dbReference>
<feature type="region of interest" description="Disordered" evidence="10">
    <location>
        <begin position="1"/>
        <end position="67"/>
    </location>
</feature>
<accession>A0A2V3IWX3</accession>
<comment type="subcellular location">
    <subcellularLocation>
        <location evidence="1">Membrane</location>
        <topology evidence="1">Multi-pass membrane protein</topology>
    </subcellularLocation>
    <subcellularLocation>
        <location evidence="9">Mitochondrion inner membrane</location>
        <topology evidence="9">Multi-pass membrane protein</topology>
    </subcellularLocation>
</comment>
<dbReference type="Proteomes" id="UP000247409">
    <property type="component" value="Unassembled WGS sequence"/>
</dbReference>
<dbReference type="GO" id="GO:0005743">
    <property type="term" value="C:mitochondrial inner membrane"/>
    <property type="evidence" value="ECO:0007669"/>
    <property type="project" value="UniProtKB-SubCell"/>
</dbReference>
<keyword evidence="12" id="KW-1185">Reference proteome</keyword>
<feature type="compositionally biased region" description="Basic residues" evidence="10">
    <location>
        <begin position="149"/>
        <end position="159"/>
    </location>
</feature>
<keyword evidence="5" id="KW-0809">Transit peptide</keyword>
<keyword evidence="9" id="KW-0999">Mitochondrion inner membrane</keyword>
<dbReference type="InterPro" id="IPR039204">
    <property type="entry name" value="MRS2-like"/>
</dbReference>
<protein>
    <recommendedName>
        <fullName evidence="9">Magnesium transporter</fullName>
    </recommendedName>
</protein>
<evidence type="ECO:0000256" key="8">
    <source>
        <dbReference type="ARBA" id="ARBA00023136"/>
    </source>
</evidence>
<feature type="compositionally biased region" description="Basic residues" evidence="10">
    <location>
        <begin position="18"/>
        <end position="33"/>
    </location>
</feature>
<keyword evidence="2 9" id="KW-0813">Transport</keyword>
<evidence type="ECO:0000256" key="5">
    <source>
        <dbReference type="ARBA" id="ARBA00022946"/>
    </source>
</evidence>
<proteinExistence type="inferred from homology"/>
<keyword evidence="7 9" id="KW-0406">Ion transport</keyword>
<sequence>MPPTLRRSSSAPSFSRHQPPRRSHLRRLLHASRRCIPSRPNPNLYPTPLPPTPTPSLNPPEPNDHVDPLMDNANLHKLYARRNPLLSFLELDMYGISQTRNLTRQQILADIRRNANSSETANNHRPHFLNRTPANRYPAAILDHPQSKRERRTSRRTRAATRNSAASPLHFPSANNKRRSANRLSIRDMRQMDPQFPANPAIWIREDAMVVSLESVRAIILHNKILIFDPENDLSKKPIWYIRKRITSNEDLFLPFEFRALEGILLHTCAVLERDFVGIEPQLRQTLGTLPTRITNEGLEMLRLLEQRLNHYYSRVRKAQYALQSVLDDDEDMAEMYLSEKYKTPSLRRNPLDHDEAEMLLETYMQTVDDVTIKAELLNRAIDDTENLIEIHLDTMQNRLLLVDLFITAITTTLSFGTLVTSIFGMNMPLPRQITDLPSSQFYFYGCVFVTLTIMAIGLAFLMRWCRREGIYRGRPPSSKRWRMRKQKSAIMQVSEAVRQQAEEVLAKANKTAHRQQFSWEKKAADLTVRDGRLV</sequence>
<name>A0A2V3IWX3_9FLOR</name>